<feature type="domain" description="AB hydrolase-1" evidence="1">
    <location>
        <begin position="35"/>
        <end position="295"/>
    </location>
</feature>
<sequence>MPHIDIQTATGPFSFCYYIATPNSDSADKIDPNLPSVIFLHAGYAAQEIFEWQFADRNLRQFNLIGIDMRGFGDTKGVIGEATFTPADSAADVEQIMAQLQIPPSHFFGLSNGCTVALELAIAHPHLVLSLTLCSPTSRVEPEDVAFGRMEVYRYWVAMDESTKLNGDEPELDEELVAEVMTGAMQLLFNLEKNNRLEAMGGRALAIAKRNWTGSQEALKQSYKTNIEWFLKRRVIPGKELATINVPVAIIHCSEDIGYPLESAQEIEQSLRQAGVPNVHLHRVPGAHFGNVTHPEGVNLILLKNVLSCHPDFKHDTDTSLGVTHASARLSTPFTEFLVECGYDPEESDSE</sequence>
<reference evidence="2 3" key="1">
    <citation type="submission" date="2014-04" db="EMBL/GenBank/DDBJ databases">
        <authorList>
            <consortium name="DOE Joint Genome Institute"/>
            <person name="Kuo A."/>
            <person name="Gay G."/>
            <person name="Dore J."/>
            <person name="Kohler A."/>
            <person name="Nagy L.G."/>
            <person name="Floudas D."/>
            <person name="Copeland A."/>
            <person name="Barry K.W."/>
            <person name="Cichocki N."/>
            <person name="Veneault-Fourrey C."/>
            <person name="LaButti K."/>
            <person name="Lindquist E.A."/>
            <person name="Lipzen A."/>
            <person name="Lundell T."/>
            <person name="Morin E."/>
            <person name="Murat C."/>
            <person name="Sun H."/>
            <person name="Tunlid A."/>
            <person name="Henrissat B."/>
            <person name="Grigoriev I.V."/>
            <person name="Hibbett D.S."/>
            <person name="Martin F."/>
            <person name="Nordberg H.P."/>
            <person name="Cantor M.N."/>
            <person name="Hua S.X."/>
        </authorList>
    </citation>
    <scope>NUCLEOTIDE SEQUENCE [LARGE SCALE GENOMIC DNA]</scope>
    <source>
        <strain evidence="3">h7</strain>
    </source>
</reference>
<reference evidence="3" key="2">
    <citation type="submission" date="2015-01" db="EMBL/GenBank/DDBJ databases">
        <title>Evolutionary Origins and Diversification of the Mycorrhizal Mutualists.</title>
        <authorList>
            <consortium name="DOE Joint Genome Institute"/>
            <consortium name="Mycorrhizal Genomics Consortium"/>
            <person name="Kohler A."/>
            <person name="Kuo A."/>
            <person name="Nagy L.G."/>
            <person name="Floudas D."/>
            <person name="Copeland A."/>
            <person name="Barry K.W."/>
            <person name="Cichocki N."/>
            <person name="Veneault-Fourrey C."/>
            <person name="LaButti K."/>
            <person name="Lindquist E.A."/>
            <person name="Lipzen A."/>
            <person name="Lundell T."/>
            <person name="Morin E."/>
            <person name="Murat C."/>
            <person name="Riley R."/>
            <person name="Ohm R."/>
            <person name="Sun H."/>
            <person name="Tunlid A."/>
            <person name="Henrissat B."/>
            <person name="Grigoriev I.V."/>
            <person name="Hibbett D.S."/>
            <person name="Martin F."/>
        </authorList>
    </citation>
    <scope>NUCLEOTIDE SEQUENCE [LARGE SCALE GENOMIC DNA]</scope>
    <source>
        <strain evidence="3">h7</strain>
    </source>
</reference>
<dbReference type="EMBL" id="KN831778">
    <property type="protein sequence ID" value="KIM42221.1"/>
    <property type="molecule type" value="Genomic_DNA"/>
</dbReference>
<dbReference type="InterPro" id="IPR000073">
    <property type="entry name" value="AB_hydrolase_1"/>
</dbReference>
<dbReference type="Proteomes" id="UP000053424">
    <property type="component" value="Unassembled WGS sequence"/>
</dbReference>
<dbReference type="OrthoDB" id="19657at2759"/>
<accession>A0A0C3CF44</accession>
<dbReference type="InterPro" id="IPR050471">
    <property type="entry name" value="AB_hydrolase"/>
</dbReference>
<keyword evidence="3" id="KW-1185">Reference proteome</keyword>
<dbReference type="PANTHER" id="PTHR43433">
    <property type="entry name" value="HYDROLASE, ALPHA/BETA FOLD FAMILY PROTEIN"/>
    <property type="match status" value="1"/>
</dbReference>
<evidence type="ECO:0000313" key="2">
    <source>
        <dbReference type="EMBL" id="KIM42221.1"/>
    </source>
</evidence>
<protein>
    <recommendedName>
        <fullName evidence="1">AB hydrolase-1 domain-containing protein</fullName>
    </recommendedName>
</protein>
<dbReference type="PANTHER" id="PTHR43433:SF10">
    <property type="entry name" value="AB HYDROLASE-1 DOMAIN-CONTAINING PROTEIN"/>
    <property type="match status" value="1"/>
</dbReference>
<proteinExistence type="predicted"/>
<name>A0A0C3CF44_HEBCY</name>
<evidence type="ECO:0000259" key="1">
    <source>
        <dbReference type="Pfam" id="PF00561"/>
    </source>
</evidence>
<evidence type="ECO:0000313" key="3">
    <source>
        <dbReference type="Proteomes" id="UP000053424"/>
    </source>
</evidence>
<organism evidence="2 3">
    <name type="scientific">Hebeloma cylindrosporum</name>
    <dbReference type="NCBI Taxonomy" id="76867"/>
    <lineage>
        <taxon>Eukaryota</taxon>
        <taxon>Fungi</taxon>
        <taxon>Dikarya</taxon>
        <taxon>Basidiomycota</taxon>
        <taxon>Agaricomycotina</taxon>
        <taxon>Agaricomycetes</taxon>
        <taxon>Agaricomycetidae</taxon>
        <taxon>Agaricales</taxon>
        <taxon>Agaricineae</taxon>
        <taxon>Hymenogastraceae</taxon>
        <taxon>Hebeloma</taxon>
    </lineage>
</organism>
<dbReference type="HOGENOM" id="CLU_070118_0_0_1"/>
<dbReference type="SUPFAM" id="SSF53474">
    <property type="entry name" value="alpha/beta-Hydrolases"/>
    <property type="match status" value="1"/>
</dbReference>
<dbReference type="STRING" id="686832.A0A0C3CF44"/>
<dbReference type="Gene3D" id="3.40.50.1820">
    <property type="entry name" value="alpha/beta hydrolase"/>
    <property type="match status" value="1"/>
</dbReference>
<dbReference type="AlphaFoldDB" id="A0A0C3CF44"/>
<dbReference type="InterPro" id="IPR029058">
    <property type="entry name" value="AB_hydrolase_fold"/>
</dbReference>
<dbReference type="Pfam" id="PF00561">
    <property type="entry name" value="Abhydrolase_1"/>
    <property type="match status" value="1"/>
</dbReference>
<gene>
    <name evidence="2" type="ORF">M413DRAFT_444668</name>
</gene>